<dbReference type="Proteomes" id="UP000812287">
    <property type="component" value="Unassembled WGS sequence"/>
</dbReference>
<evidence type="ECO:0000313" key="2">
    <source>
        <dbReference type="EMBL" id="KAG7449776.1"/>
    </source>
</evidence>
<feature type="region of interest" description="Disordered" evidence="1">
    <location>
        <begin position="164"/>
        <end position="196"/>
    </location>
</feature>
<dbReference type="OrthoDB" id="3182995at2759"/>
<comment type="caution">
    <text evidence="2">The sequence shown here is derived from an EMBL/GenBank/DDBJ whole genome shotgun (WGS) entry which is preliminary data.</text>
</comment>
<evidence type="ECO:0000256" key="1">
    <source>
        <dbReference type="SAM" id="MobiDB-lite"/>
    </source>
</evidence>
<gene>
    <name evidence="2" type="ORF">BT62DRAFT_928510</name>
</gene>
<protein>
    <submittedName>
        <fullName evidence="2">Uncharacterized protein</fullName>
    </submittedName>
</protein>
<proteinExistence type="predicted"/>
<dbReference type="AlphaFoldDB" id="A0A9P7VY92"/>
<reference evidence="2" key="1">
    <citation type="submission" date="2020-11" db="EMBL/GenBank/DDBJ databases">
        <title>Adaptations for nitrogen fixation in a non-lichenized fungal sporocarp promotes dispersal by wood-feeding termites.</title>
        <authorList>
            <consortium name="DOE Joint Genome Institute"/>
            <person name="Koch R.A."/>
            <person name="Yoon G."/>
            <person name="Arayal U."/>
            <person name="Lail K."/>
            <person name="Amirebrahimi M."/>
            <person name="Labutti K."/>
            <person name="Lipzen A."/>
            <person name="Riley R."/>
            <person name="Barry K."/>
            <person name="Henrissat B."/>
            <person name="Grigoriev I.V."/>
            <person name="Herr J.R."/>
            <person name="Aime M.C."/>
        </authorList>
    </citation>
    <scope>NUCLEOTIDE SEQUENCE</scope>
    <source>
        <strain evidence="2">MCA 3950</strain>
    </source>
</reference>
<keyword evidence="3" id="KW-1185">Reference proteome</keyword>
<dbReference type="GeneID" id="66107821"/>
<dbReference type="RefSeq" id="XP_043043276.1">
    <property type="nucleotide sequence ID" value="XM_043185524.1"/>
</dbReference>
<name>A0A9P7VY92_9AGAR</name>
<evidence type="ECO:0000313" key="3">
    <source>
        <dbReference type="Proteomes" id="UP000812287"/>
    </source>
</evidence>
<accession>A0A9P7VY92</accession>
<feature type="compositionally biased region" description="Basic residues" evidence="1">
    <location>
        <begin position="182"/>
        <end position="196"/>
    </location>
</feature>
<organism evidence="2 3">
    <name type="scientific">Guyanagaster necrorhizus</name>
    <dbReference type="NCBI Taxonomy" id="856835"/>
    <lineage>
        <taxon>Eukaryota</taxon>
        <taxon>Fungi</taxon>
        <taxon>Dikarya</taxon>
        <taxon>Basidiomycota</taxon>
        <taxon>Agaricomycotina</taxon>
        <taxon>Agaricomycetes</taxon>
        <taxon>Agaricomycetidae</taxon>
        <taxon>Agaricales</taxon>
        <taxon>Marasmiineae</taxon>
        <taxon>Physalacriaceae</taxon>
        <taxon>Guyanagaster</taxon>
    </lineage>
</organism>
<sequence length="196" mass="22055">MFTVVLHGLTTNKHGSAAPLILKRSTAPSLEITYLDNPEYLELEDVPLCLPSGLPLPDVHTLTLNIDGYIAEGRVGTIYRVTVDALASSAAESFHILPLVVKICICVPERTSGVLNEAAFCDEMEVLQGFCVPRHYGLFQTNYDLYELEIPILLDRKKRDSEEFRRERGDLTETTTKPLSNHLRRPSHCHPYGKHR</sequence>
<dbReference type="EMBL" id="MU250527">
    <property type="protein sequence ID" value="KAG7449776.1"/>
    <property type="molecule type" value="Genomic_DNA"/>
</dbReference>